<accession>A0ABR7Q5N1</accession>
<protein>
    <recommendedName>
        <fullName evidence="3">Big-1 domain-containing protein</fullName>
    </recommendedName>
</protein>
<sequence length="217" mass="25036">MKILSVLCLFFIFNITTTNIIGTYRIDSKTSFDTLELKFDGTYKYLSRGDSCWTWRDIKGKWELKNDILILHNQYSQLESATTYTEKVTDASRSIVLIDVKNNFRKPIIGFEVTYSFAGNKQTKKTDKNGIIAFENKLSIHNENESAMIQIEYTTNEGNHTENRAVEISSNSISISINSKPKTISKKENYTFSFRNGILKSIKSPHFQSKTYTYKKL</sequence>
<evidence type="ECO:0008006" key="3">
    <source>
        <dbReference type="Google" id="ProtNLM"/>
    </source>
</evidence>
<dbReference type="EMBL" id="JACGWS010000002">
    <property type="protein sequence ID" value="MBC8753869.1"/>
    <property type="molecule type" value="Genomic_DNA"/>
</dbReference>
<evidence type="ECO:0000313" key="2">
    <source>
        <dbReference type="Proteomes" id="UP000619238"/>
    </source>
</evidence>
<dbReference type="RefSeq" id="WP_187560904.1">
    <property type="nucleotide sequence ID" value="NZ_JACGWS010000002.1"/>
</dbReference>
<keyword evidence="2" id="KW-1185">Reference proteome</keyword>
<evidence type="ECO:0000313" key="1">
    <source>
        <dbReference type="EMBL" id="MBC8753869.1"/>
    </source>
</evidence>
<organism evidence="1 2">
    <name type="scientific">Kordia aestuariivivens</name>
    <dbReference type="NCBI Taxonomy" id="2759037"/>
    <lineage>
        <taxon>Bacteria</taxon>
        <taxon>Pseudomonadati</taxon>
        <taxon>Bacteroidota</taxon>
        <taxon>Flavobacteriia</taxon>
        <taxon>Flavobacteriales</taxon>
        <taxon>Flavobacteriaceae</taxon>
        <taxon>Kordia</taxon>
    </lineage>
</organism>
<comment type="caution">
    <text evidence="1">The sequence shown here is derived from an EMBL/GenBank/DDBJ whole genome shotgun (WGS) entry which is preliminary data.</text>
</comment>
<proteinExistence type="predicted"/>
<dbReference type="Proteomes" id="UP000619238">
    <property type="component" value="Unassembled WGS sequence"/>
</dbReference>
<reference evidence="1 2" key="1">
    <citation type="submission" date="2020-07" db="EMBL/GenBank/DDBJ databases">
        <title>Description of Kordia aestuariivivens sp. nov., isolated from a tidal flat.</title>
        <authorList>
            <person name="Park S."/>
            <person name="Yoon J.-H."/>
        </authorList>
    </citation>
    <scope>NUCLEOTIDE SEQUENCE [LARGE SCALE GENOMIC DNA]</scope>
    <source>
        <strain evidence="1 2">YSTF-M3</strain>
    </source>
</reference>
<name>A0ABR7Q5N1_9FLAO</name>
<gene>
    <name evidence="1" type="ORF">H2O64_04255</name>
</gene>